<dbReference type="Gene3D" id="3.20.20.70">
    <property type="entry name" value="Aldolase class I"/>
    <property type="match status" value="1"/>
</dbReference>
<comment type="function">
    <text evidence="1">Activation of anaerobic ribonucleoside-triphosphate reductase under anaerobic conditions by generation of an organic free radical, using S-adenosylmethionine and reduced flavodoxin as cosubstrates to produce 5'-deoxy-adenosine.</text>
</comment>
<evidence type="ECO:0000313" key="2">
    <source>
        <dbReference type="EMBL" id="CCV63752.1"/>
    </source>
</evidence>
<dbReference type="Pfam" id="PF13353">
    <property type="entry name" value="Fer4_12"/>
    <property type="match status" value="1"/>
</dbReference>
<keyword evidence="1" id="KW-0560">Oxidoreductase</keyword>
<dbReference type="Proteomes" id="UP000032740">
    <property type="component" value="Chromosome"/>
</dbReference>
<dbReference type="AlphaFoldDB" id="U4KJW1"/>
<dbReference type="InterPro" id="IPR012837">
    <property type="entry name" value="NrdG"/>
</dbReference>
<dbReference type="GO" id="GO:0043365">
    <property type="term" value="F:[formate-C-acetyltransferase]-activating enzyme activity"/>
    <property type="evidence" value="ECO:0007669"/>
    <property type="project" value="InterPro"/>
</dbReference>
<reference evidence="2 3" key="1">
    <citation type="journal article" date="2013" name="J. Mol. Microbiol. Biotechnol.">
        <title>Analysis of the Complete Genomes of Acholeplasma brassicae , A. palmae and A. laidlawii and Their Comparison to the Obligate Parasites from ' Candidatus Phytoplasma'.</title>
        <authorList>
            <person name="Kube M."/>
            <person name="Siewert C."/>
            <person name="Migdoll A.M."/>
            <person name="Duduk B."/>
            <person name="Holz S."/>
            <person name="Rabus R."/>
            <person name="Seemuller E."/>
            <person name="Mitrovic J."/>
            <person name="Muller I."/>
            <person name="Buttner C."/>
            <person name="Reinhardt R."/>
        </authorList>
    </citation>
    <scope>NUCLEOTIDE SEQUENCE [LARGE SCALE GENOMIC DNA]</scope>
    <source>
        <strain evidence="2 3">J233</strain>
    </source>
</reference>
<accession>U4KJW1</accession>
<dbReference type="GO" id="GO:0051539">
    <property type="term" value="F:4 iron, 4 sulfur cluster binding"/>
    <property type="evidence" value="ECO:0007669"/>
    <property type="project" value="InterPro"/>
</dbReference>
<evidence type="ECO:0000313" key="3">
    <source>
        <dbReference type="Proteomes" id="UP000032740"/>
    </source>
</evidence>
<keyword evidence="3" id="KW-1185">Reference proteome</keyword>
<dbReference type="HOGENOM" id="CLU_089926_3_0_14"/>
<evidence type="ECO:0000256" key="1">
    <source>
        <dbReference type="PIRNR" id="PIRNR000368"/>
    </source>
</evidence>
<name>U4KJW1_ALTPJ</name>
<dbReference type="KEGG" id="apal:BN85401750"/>
<sequence length="133" mass="15487">MCHNEKTQPLDKGSVYELDDIVARWRKNPLLKGITLSGGEPFLQPKACLYLAKKALEDNLDIFIYSGYYYEELRQVDNPYVQELLDISTYLVDGPFEHKIKNLNLLFRGSANQRIICLQETKKENKLVLYNEN</sequence>
<dbReference type="InterPro" id="IPR013785">
    <property type="entry name" value="Aldolase_TIM"/>
</dbReference>
<protein>
    <recommendedName>
        <fullName evidence="1">Anaerobic ribonucleoside-triphosphate reductase-activating protein</fullName>
        <ecNumber evidence="1">1.97.1.-</ecNumber>
    </recommendedName>
</protein>
<dbReference type="STRING" id="1318466.BN85401750"/>
<gene>
    <name evidence="2" type="primary">nrdG</name>
    <name evidence="2" type="ORF">BN85401750</name>
</gene>
<proteinExistence type="inferred from homology"/>
<dbReference type="PIRSF" id="PIRSF000368">
    <property type="entry name" value="NrdG"/>
    <property type="match status" value="1"/>
</dbReference>
<dbReference type="EMBL" id="FO681347">
    <property type="protein sequence ID" value="CCV63752.1"/>
    <property type="molecule type" value="Genomic_DNA"/>
</dbReference>
<organism evidence="2 3">
    <name type="scientific">Alteracholeplasma palmae (strain ATCC 49389 / J233)</name>
    <name type="common">Acholeplasma palmae</name>
    <dbReference type="NCBI Taxonomy" id="1318466"/>
    <lineage>
        <taxon>Bacteria</taxon>
        <taxon>Bacillati</taxon>
        <taxon>Mycoplasmatota</taxon>
        <taxon>Mollicutes</taxon>
        <taxon>Acholeplasmatales</taxon>
        <taxon>Acholeplasmataceae</taxon>
        <taxon>Acholeplasma</taxon>
    </lineage>
</organism>
<comment type="similarity">
    <text evidence="1">Belongs to the organic radical-activating enzymes family.</text>
</comment>
<dbReference type="EC" id="1.97.1.-" evidence="1"/>